<evidence type="ECO:0000256" key="1">
    <source>
        <dbReference type="SAM" id="Phobius"/>
    </source>
</evidence>
<proteinExistence type="predicted"/>
<organism evidence="2 3">
    <name type="scientific">Edaphochlamys debaryana</name>
    <dbReference type="NCBI Taxonomy" id="47281"/>
    <lineage>
        <taxon>Eukaryota</taxon>
        <taxon>Viridiplantae</taxon>
        <taxon>Chlorophyta</taxon>
        <taxon>core chlorophytes</taxon>
        <taxon>Chlorophyceae</taxon>
        <taxon>CS clade</taxon>
        <taxon>Chlamydomonadales</taxon>
        <taxon>Chlamydomonadales incertae sedis</taxon>
        <taxon>Edaphochlamys</taxon>
    </lineage>
</organism>
<feature type="transmembrane region" description="Helical" evidence="1">
    <location>
        <begin position="121"/>
        <end position="144"/>
    </location>
</feature>
<keyword evidence="1" id="KW-1133">Transmembrane helix</keyword>
<feature type="transmembrane region" description="Helical" evidence="1">
    <location>
        <begin position="91"/>
        <end position="109"/>
    </location>
</feature>
<reference evidence="2" key="1">
    <citation type="journal article" date="2020" name="bioRxiv">
        <title>Comparative genomics of Chlamydomonas.</title>
        <authorList>
            <person name="Craig R.J."/>
            <person name="Hasan A.R."/>
            <person name="Ness R.W."/>
            <person name="Keightley P.D."/>
        </authorList>
    </citation>
    <scope>NUCLEOTIDE SEQUENCE</scope>
    <source>
        <strain evidence="2">CCAP 11/70</strain>
    </source>
</reference>
<sequence>MVAIASRSAIAAPRAARTVACARPMCLARRPAVLAKAQMEGRRAEKAEWSAPSLFALTAALGPMALAPMAFAEEAAVEAAAQTGFVLPGGISVPELAILLSPAIAYGLFNVVRNQYFPRAGLMDFAFFLVLTLILLNIISIVIFRVRFF</sequence>
<comment type="caution">
    <text evidence="2">The sequence shown here is derived from an EMBL/GenBank/DDBJ whole genome shotgun (WGS) entry which is preliminary data.</text>
</comment>
<keyword evidence="1" id="KW-0812">Transmembrane</keyword>
<dbReference type="AlphaFoldDB" id="A0A835YBE0"/>
<dbReference type="Proteomes" id="UP000612055">
    <property type="component" value="Unassembled WGS sequence"/>
</dbReference>
<dbReference type="EMBL" id="JAEHOE010000010">
    <property type="protein sequence ID" value="KAG2498382.1"/>
    <property type="molecule type" value="Genomic_DNA"/>
</dbReference>
<gene>
    <name evidence="2" type="ORF">HYH03_003641</name>
</gene>
<feature type="transmembrane region" description="Helical" evidence="1">
    <location>
        <begin position="49"/>
        <end position="71"/>
    </location>
</feature>
<protein>
    <submittedName>
        <fullName evidence="2">Uncharacterized protein</fullName>
    </submittedName>
</protein>
<evidence type="ECO:0000313" key="3">
    <source>
        <dbReference type="Proteomes" id="UP000612055"/>
    </source>
</evidence>
<keyword evidence="1" id="KW-0472">Membrane</keyword>
<accession>A0A835YBE0</accession>
<name>A0A835YBE0_9CHLO</name>
<keyword evidence="3" id="KW-1185">Reference proteome</keyword>
<evidence type="ECO:0000313" key="2">
    <source>
        <dbReference type="EMBL" id="KAG2498382.1"/>
    </source>
</evidence>